<feature type="non-terminal residue" evidence="1">
    <location>
        <position position="1"/>
    </location>
</feature>
<sequence>SSLITYSYNFDSGSKTSCPPTLRKLCVKAVAENFDVLIQKCSVSTEAKFVWRLPYPDFCIAFPLAEMILEELGNRKILRKEHLTSFSRQNVDLQSFSLRKIHLTPLSTI</sequence>
<reference evidence="1 2" key="1">
    <citation type="submission" date="2019-07" db="EMBL/GenBank/DDBJ databases">
        <authorList>
            <person name="Jastrzebski P J."/>
            <person name="Paukszto L."/>
            <person name="Jastrzebski P J."/>
        </authorList>
    </citation>
    <scope>NUCLEOTIDE SEQUENCE [LARGE SCALE GENOMIC DNA]</scope>
    <source>
        <strain evidence="1 2">WMS-il1</strain>
    </source>
</reference>
<keyword evidence="2" id="KW-1185">Reference proteome</keyword>
<dbReference type="EMBL" id="CABIJS010000555">
    <property type="protein sequence ID" value="VUZ53539.1"/>
    <property type="molecule type" value="Genomic_DNA"/>
</dbReference>
<proteinExistence type="predicted"/>
<organism evidence="1 2">
    <name type="scientific">Hymenolepis diminuta</name>
    <name type="common">Rat tapeworm</name>
    <dbReference type="NCBI Taxonomy" id="6216"/>
    <lineage>
        <taxon>Eukaryota</taxon>
        <taxon>Metazoa</taxon>
        <taxon>Spiralia</taxon>
        <taxon>Lophotrochozoa</taxon>
        <taxon>Platyhelminthes</taxon>
        <taxon>Cestoda</taxon>
        <taxon>Eucestoda</taxon>
        <taxon>Cyclophyllidea</taxon>
        <taxon>Hymenolepididae</taxon>
        <taxon>Hymenolepis</taxon>
    </lineage>
</organism>
<gene>
    <name evidence="1" type="ORF">WMSIL1_LOCUS11646</name>
</gene>
<evidence type="ECO:0000313" key="1">
    <source>
        <dbReference type="EMBL" id="VUZ53539.1"/>
    </source>
</evidence>
<evidence type="ECO:0000313" key="2">
    <source>
        <dbReference type="Proteomes" id="UP000321570"/>
    </source>
</evidence>
<dbReference type="Proteomes" id="UP000321570">
    <property type="component" value="Unassembled WGS sequence"/>
</dbReference>
<name>A0A564Z2M3_HYMDI</name>
<protein>
    <submittedName>
        <fullName evidence="1">Uncharacterized protein</fullName>
    </submittedName>
</protein>
<accession>A0A564Z2M3</accession>
<dbReference type="AlphaFoldDB" id="A0A564Z2M3"/>